<protein>
    <submittedName>
        <fullName evidence="2">Uncharacterized protein</fullName>
    </submittedName>
</protein>
<keyword evidence="3" id="KW-1185">Reference proteome</keyword>
<gene>
    <name evidence="2" type="ORF">DVH24_037270</name>
</gene>
<sequence length="341" mass="37683">MANPTENPAMETPSPATPSSSYSSPYTPKPENPAPQSPSPSPALASTARLWRPTAQRNLRNQWPKLASYRQQWASSSSTARSHATSLVNSYLSLKYMPSMELGVLSDMPNIRKKACQKLFKQQELHRSGLLSSYKDMVSVVTHMVQTSRSMRCFVKGATNNPLVQSSGCSEDKNDPGDGGGIPVFAFWSISCFEKLAEELVQMFILELNLKRLVVVELLSISCDVPTVNSLDWSDELYPGEFGELSICNLYGEETCKPIYPRLDDQKFEMPAARCNQQPDHDVLQVYLTTWIAEVNIDAHRYITGVISTGMISRGLSYCSLGMLKVTVLLGISLSGDPKLG</sequence>
<feature type="region of interest" description="Disordered" evidence="1">
    <location>
        <begin position="1"/>
        <end position="46"/>
    </location>
</feature>
<accession>A0A498HDF6</accession>
<dbReference type="PANTHER" id="PTHR15827">
    <property type="entry name" value="CYCLIN-DEPENDENT KINASE 2-INTERACTING PROTEIN"/>
    <property type="match status" value="1"/>
</dbReference>
<dbReference type="AlphaFoldDB" id="A0A498HDF6"/>
<reference evidence="2 3" key="1">
    <citation type="submission" date="2018-10" db="EMBL/GenBank/DDBJ databases">
        <title>A high-quality apple genome assembly.</title>
        <authorList>
            <person name="Hu J."/>
        </authorList>
    </citation>
    <scope>NUCLEOTIDE SEQUENCE [LARGE SCALE GENOMIC DNA]</scope>
    <source>
        <strain evidence="3">cv. HFTH1</strain>
        <tissue evidence="2">Young leaf</tissue>
    </source>
</reference>
<dbReference type="Proteomes" id="UP000290289">
    <property type="component" value="Chromosome 17"/>
</dbReference>
<comment type="caution">
    <text evidence="2">The sequence shown here is derived from an EMBL/GenBank/DDBJ whole genome shotgun (WGS) entry which is preliminary data.</text>
</comment>
<feature type="compositionally biased region" description="Low complexity" evidence="1">
    <location>
        <begin position="12"/>
        <end position="26"/>
    </location>
</feature>
<dbReference type="PANTHER" id="PTHR15827:SF2">
    <property type="entry name" value="CYCLIN-DEPENDENT KINASE 2-INTERACTING PROTEIN"/>
    <property type="match status" value="1"/>
</dbReference>
<dbReference type="EMBL" id="RDQH01000343">
    <property type="protein sequence ID" value="RXH69486.1"/>
    <property type="molecule type" value="Genomic_DNA"/>
</dbReference>
<feature type="compositionally biased region" description="Pro residues" evidence="1">
    <location>
        <begin position="27"/>
        <end position="41"/>
    </location>
</feature>
<evidence type="ECO:0000313" key="2">
    <source>
        <dbReference type="EMBL" id="RXH69486.1"/>
    </source>
</evidence>
<proteinExistence type="predicted"/>
<evidence type="ECO:0000313" key="3">
    <source>
        <dbReference type="Proteomes" id="UP000290289"/>
    </source>
</evidence>
<evidence type="ECO:0000256" key="1">
    <source>
        <dbReference type="SAM" id="MobiDB-lite"/>
    </source>
</evidence>
<organism evidence="2 3">
    <name type="scientific">Malus domestica</name>
    <name type="common">Apple</name>
    <name type="synonym">Pyrus malus</name>
    <dbReference type="NCBI Taxonomy" id="3750"/>
    <lineage>
        <taxon>Eukaryota</taxon>
        <taxon>Viridiplantae</taxon>
        <taxon>Streptophyta</taxon>
        <taxon>Embryophyta</taxon>
        <taxon>Tracheophyta</taxon>
        <taxon>Spermatophyta</taxon>
        <taxon>Magnoliopsida</taxon>
        <taxon>eudicotyledons</taxon>
        <taxon>Gunneridae</taxon>
        <taxon>Pentapetalae</taxon>
        <taxon>rosids</taxon>
        <taxon>fabids</taxon>
        <taxon>Rosales</taxon>
        <taxon>Rosaceae</taxon>
        <taxon>Amygdaloideae</taxon>
        <taxon>Maleae</taxon>
        <taxon>Malus</taxon>
    </lineage>
</organism>
<name>A0A498HDF6_MALDO</name>